<dbReference type="EMBL" id="FQXD01000027">
    <property type="protein sequence ID" value="SHH99254.1"/>
    <property type="molecule type" value="Genomic_DNA"/>
</dbReference>
<sequence>MSLLNNEINLLSEKEMMEIHGGSDLSTDLGRAVGWGLRVWGDLGKSTWEECKKRGIKSRRDC</sequence>
<dbReference type="RefSeq" id="WP_073013245.1">
    <property type="nucleotide sequence ID" value="NZ_FQXD01000027.1"/>
</dbReference>
<name>A0A1M5XIA2_9BACI</name>
<dbReference type="AlphaFoldDB" id="A0A1M5XIA2"/>
<accession>A0A1M5XIA2</accession>
<evidence type="ECO:0000313" key="1">
    <source>
        <dbReference type="EMBL" id="SHH99254.1"/>
    </source>
</evidence>
<protein>
    <submittedName>
        <fullName evidence="1">Uncharacterized protein</fullName>
    </submittedName>
</protein>
<evidence type="ECO:0000313" key="2">
    <source>
        <dbReference type="Proteomes" id="UP000184079"/>
    </source>
</evidence>
<dbReference type="Proteomes" id="UP000184079">
    <property type="component" value="Unassembled WGS sequence"/>
</dbReference>
<reference evidence="2" key="1">
    <citation type="submission" date="2016-11" db="EMBL/GenBank/DDBJ databases">
        <authorList>
            <person name="Varghese N."/>
            <person name="Submissions S."/>
        </authorList>
    </citation>
    <scope>NUCLEOTIDE SEQUENCE [LARGE SCALE GENOMIC DNA]</scope>
    <source>
        <strain evidence="2">CGMCC 1.6496</strain>
    </source>
</reference>
<organism evidence="1 2">
    <name type="scientific">Virgibacillus chiguensis</name>
    <dbReference type="NCBI Taxonomy" id="411959"/>
    <lineage>
        <taxon>Bacteria</taxon>
        <taxon>Bacillati</taxon>
        <taxon>Bacillota</taxon>
        <taxon>Bacilli</taxon>
        <taxon>Bacillales</taxon>
        <taxon>Bacillaceae</taxon>
        <taxon>Virgibacillus</taxon>
    </lineage>
</organism>
<keyword evidence="2" id="KW-1185">Reference proteome</keyword>
<gene>
    <name evidence="1" type="ORF">SAMN05421807_12710</name>
</gene>
<proteinExistence type="predicted"/>